<dbReference type="Pfam" id="PF13843">
    <property type="entry name" value="DDE_Tnp_1_7"/>
    <property type="match status" value="1"/>
</dbReference>
<evidence type="ECO:0000313" key="5">
    <source>
        <dbReference type="Proteomes" id="UP001652700"/>
    </source>
</evidence>
<evidence type="ECO:0000259" key="2">
    <source>
        <dbReference type="Pfam" id="PF13842"/>
    </source>
</evidence>
<reference evidence="4" key="1">
    <citation type="submission" date="2025-05" db="UniProtKB">
        <authorList>
            <consortium name="EnsemblMetazoa"/>
        </authorList>
    </citation>
    <scope>IDENTIFICATION</scope>
</reference>
<sequence length="571" mass="66306">MDEQQPGPSKALPRPKKGQFYTEKELLEILTRSDSEDEYIENTQNALDSDEEMDVAQEPEDQTSNNTYDFLWKKKDLLPKTFAFDSSEVGCTIDGLTAENKPLDFCKVFFTDNIVNHIVTETNKFYIYVCEHVEVSAKSRLKKWKDTDFNEMWLFFGITYLMPRVKKLRLSEYWSTNTLLSTPAFSELMSRDRFFLILRMLHFSDNNLPKNGDSLVKIRAVIDHVRDAFRNAVKPHKELCIDESLLLFKGRLFFKQYIPSKRHRFGVKFFVLCDAVTGYILDFVVYTGATTDLQTNNCNLGKSGDVVLTLLARYLDKGHTLYCDNWYTSPSLFVWLYNRATNACGTVRKNRKYMPQMAEKLQRGEWSFRSDDKLLSLKYCDKREVYMLTSLHNNTGMETGKKDRLTGRTIVKPQCIVAYNKFMGAVDKTDMLLSSVECVRKTAKWYKKVFLHLMDMVLLNANVLNNIVAKTKTSLAEFQLTLIQQIVEENHKGKMRTSAGRRSVDDNPLRLTCRHFPSHVPPTTSRKVGLRKCVVCAKNKKRKETSFMCRECNVPLCVVNCFERFHTIKHF</sequence>
<feature type="compositionally biased region" description="Acidic residues" evidence="1">
    <location>
        <begin position="48"/>
        <end position="61"/>
    </location>
</feature>
<evidence type="ECO:0008006" key="6">
    <source>
        <dbReference type="Google" id="ProtNLM"/>
    </source>
</evidence>
<organism evidence="4 5">
    <name type="scientific">Diabrotica virgifera virgifera</name>
    <name type="common">western corn rootworm</name>
    <dbReference type="NCBI Taxonomy" id="50390"/>
    <lineage>
        <taxon>Eukaryota</taxon>
        <taxon>Metazoa</taxon>
        <taxon>Ecdysozoa</taxon>
        <taxon>Arthropoda</taxon>
        <taxon>Hexapoda</taxon>
        <taxon>Insecta</taxon>
        <taxon>Pterygota</taxon>
        <taxon>Neoptera</taxon>
        <taxon>Endopterygota</taxon>
        <taxon>Coleoptera</taxon>
        <taxon>Polyphaga</taxon>
        <taxon>Cucujiformia</taxon>
        <taxon>Chrysomeloidea</taxon>
        <taxon>Chrysomelidae</taxon>
        <taxon>Galerucinae</taxon>
        <taxon>Diabroticina</taxon>
        <taxon>Diabroticites</taxon>
        <taxon>Diabrotica</taxon>
    </lineage>
</organism>
<dbReference type="GeneID" id="126881789"/>
<dbReference type="InterPro" id="IPR032718">
    <property type="entry name" value="PGBD4_Znf_C"/>
</dbReference>
<proteinExistence type="predicted"/>
<protein>
    <recommendedName>
        <fullName evidence="6">PiggyBac transposable element-derived protein 4-like</fullName>
    </recommendedName>
</protein>
<dbReference type="Proteomes" id="UP001652700">
    <property type="component" value="Unplaced"/>
</dbReference>
<feature type="region of interest" description="Disordered" evidence="1">
    <location>
        <begin position="41"/>
        <end position="62"/>
    </location>
</feature>
<evidence type="ECO:0000256" key="1">
    <source>
        <dbReference type="SAM" id="MobiDB-lite"/>
    </source>
</evidence>
<feature type="domain" description="PiggyBac transposable element-derived protein 4 C-terminal zinc-finger" evidence="2">
    <location>
        <begin position="531"/>
        <end position="566"/>
    </location>
</feature>
<dbReference type="PANTHER" id="PTHR46599">
    <property type="entry name" value="PIGGYBAC TRANSPOSABLE ELEMENT-DERIVED PROTEIN 4"/>
    <property type="match status" value="1"/>
</dbReference>
<accession>A0ABM5JWJ0</accession>
<evidence type="ECO:0000259" key="3">
    <source>
        <dbReference type="Pfam" id="PF13843"/>
    </source>
</evidence>
<dbReference type="PANTHER" id="PTHR46599:SF3">
    <property type="entry name" value="PIGGYBAC TRANSPOSABLE ELEMENT-DERIVED PROTEIN 4"/>
    <property type="match status" value="1"/>
</dbReference>
<evidence type="ECO:0000313" key="4">
    <source>
        <dbReference type="EnsemblMetazoa" id="XP_050502310.1"/>
    </source>
</evidence>
<dbReference type="InterPro" id="IPR029526">
    <property type="entry name" value="PGBD"/>
</dbReference>
<dbReference type="RefSeq" id="XP_050502310.1">
    <property type="nucleotide sequence ID" value="XM_050646353.1"/>
</dbReference>
<keyword evidence="5" id="KW-1185">Reference proteome</keyword>
<dbReference type="EnsemblMetazoa" id="XM_050646353.1">
    <property type="protein sequence ID" value="XP_050502310.1"/>
    <property type="gene ID" value="LOC126881789"/>
</dbReference>
<name>A0ABM5JWJ0_DIAVI</name>
<feature type="domain" description="PiggyBac transposable element-derived protein" evidence="3">
    <location>
        <begin position="102"/>
        <end position="461"/>
    </location>
</feature>
<dbReference type="Pfam" id="PF13842">
    <property type="entry name" value="zf-Tnp_2"/>
    <property type="match status" value="1"/>
</dbReference>